<proteinExistence type="predicted"/>
<comment type="caution">
    <text evidence="3">The sequence shown here is derived from an EMBL/GenBank/DDBJ whole genome shotgun (WGS) entry which is preliminary data.</text>
</comment>
<protein>
    <recommendedName>
        <fullName evidence="2">DUF1985 domain-containing protein</fullName>
    </recommendedName>
</protein>
<evidence type="ECO:0000313" key="3">
    <source>
        <dbReference type="EMBL" id="KAG2300426.1"/>
    </source>
</evidence>
<accession>A0A8X7V5F6</accession>
<sequence length="161" mass="17951">MLKRRKVKDRETRLKIACLAITSSVLLPSSHTPRLIPEHVELSRNFDEFMAYPWGRVSFQLLVTNINSKDLVSLAQSSVALRGYVDALQLVLIAAVPTLKEEVTPNDPIVLNDSDSDCEMEDIDLEGAEEDAASKDKPQAGAKFEVIPGTQEKWTEIVPFQ</sequence>
<gene>
    <name evidence="3" type="ORF">Bca52824_036898</name>
</gene>
<dbReference type="OrthoDB" id="1112924at2759"/>
<evidence type="ECO:0000259" key="2">
    <source>
        <dbReference type="Pfam" id="PF09331"/>
    </source>
</evidence>
<feature type="domain" description="DUF1985" evidence="2">
    <location>
        <begin position="1"/>
        <end position="64"/>
    </location>
</feature>
<dbReference type="Proteomes" id="UP000886595">
    <property type="component" value="Unassembled WGS sequence"/>
</dbReference>
<dbReference type="PANTHER" id="PTHR48449">
    <property type="entry name" value="DUF1985 DOMAIN-CONTAINING PROTEIN"/>
    <property type="match status" value="1"/>
</dbReference>
<dbReference type="InterPro" id="IPR015410">
    <property type="entry name" value="DUF1985"/>
</dbReference>
<evidence type="ECO:0000313" key="4">
    <source>
        <dbReference type="Proteomes" id="UP000886595"/>
    </source>
</evidence>
<reference evidence="3 4" key="1">
    <citation type="submission" date="2020-02" db="EMBL/GenBank/DDBJ databases">
        <authorList>
            <person name="Ma Q."/>
            <person name="Huang Y."/>
            <person name="Song X."/>
            <person name="Pei D."/>
        </authorList>
    </citation>
    <scope>NUCLEOTIDE SEQUENCE [LARGE SCALE GENOMIC DNA]</scope>
    <source>
        <strain evidence="3">Sxm20200214</strain>
        <tissue evidence="3">Leaf</tissue>
    </source>
</reference>
<keyword evidence="4" id="KW-1185">Reference proteome</keyword>
<feature type="region of interest" description="Disordered" evidence="1">
    <location>
        <begin position="124"/>
        <end position="145"/>
    </location>
</feature>
<name>A0A8X7V5F6_BRACI</name>
<organism evidence="3 4">
    <name type="scientific">Brassica carinata</name>
    <name type="common">Ethiopian mustard</name>
    <name type="synonym">Abyssinian cabbage</name>
    <dbReference type="NCBI Taxonomy" id="52824"/>
    <lineage>
        <taxon>Eukaryota</taxon>
        <taxon>Viridiplantae</taxon>
        <taxon>Streptophyta</taxon>
        <taxon>Embryophyta</taxon>
        <taxon>Tracheophyta</taxon>
        <taxon>Spermatophyta</taxon>
        <taxon>Magnoliopsida</taxon>
        <taxon>eudicotyledons</taxon>
        <taxon>Gunneridae</taxon>
        <taxon>Pentapetalae</taxon>
        <taxon>rosids</taxon>
        <taxon>malvids</taxon>
        <taxon>Brassicales</taxon>
        <taxon>Brassicaceae</taxon>
        <taxon>Brassiceae</taxon>
        <taxon>Brassica</taxon>
    </lineage>
</organism>
<dbReference type="Pfam" id="PF09331">
    <property type="entry name" value="DUF1985"/>
    <property type="match status" value="1"/>
</dbReference>
<evidence type="ECO:0000256" key="1">
    <source>
        <dbReference type="SAM" id="MobiDB-lite"/>
    </source>
</evidence>
<dbReference type="EMBL" id="JAAMPC010000008">
    <property type="protein sequence ID" value="KAG2300426.1"/>
    <property type="molecule type" value="Genomic_DNA"/>
</dbReference>
<dbReference type="AlphaFoldDB" id="A0A8X7V5F6"/>
<dbReference type="PANTHER" id="PTHR48449:SF2">
    <property type="entry name" value="UBIQUITIN-LIKE PROTEASE FAMILY PROFILE DOMAIN-CONTAINING PROTEIN"/>
    <property type="match status" value="1"/>
</dbReference>